<accession>A0A1V1P1K6</accession>
<proteinExistence type="predicted"/>
<dbReference type="EMBL" id="ATBP01000863">
    <property type="protein sequence ID" value="ETR68683.1"/>
    <property type="molecule type" value="Genomic_DNA"/>
</dbReference>
<evidence type="ECO:0000259" key="1">
    <source>
        <dbReference type="Pfam" id="PF13358"/>
    </source>
</evidence>
<dbReference type="Proteomes" id="UP000189670">
    <property type="component" value="Unassembled WGS sequence"/>
</dbReference>
<evidence type="ECO:0000313" key="2">
    <source>
        <dbReference type="EMBL" id="ETR68683.1"/>
    </source>
</evidence>
<sequence length="431" mass="49923">MTNGFTAKATASITGCSISTVNRSHRRMIKSGDIKDLPRSGCTGIYSETFKLELIAFYCQTQPLPNSGRWTLRWAESHLSAHPNIVNAAPSKSTIHRILKENKLKPHLSRYFLNITDPDFFPKMYHLLKLYEHSPKNLFFFDECPGIQILKRLVPDLRTEKTKKRLEEFEYIRNGTMNVLAFLNYANGKVYAKCRADHKTETFLEIFRNHVATCSATEEIHYVMDNLSTHRGYPFCKVVAELSNVKCPTEKELDNMEKRVNFLKSADKRIVIHFTPYHGSWLNLVEIWFGIMNKKVLSESYGSAEGLGEGFEAFIEEWNTLLSHPFRWSYDGKGLEEKAVIRFTQILKHSAKNLEIKTITKQMQLMVNIFEQYFTEIQKENWDKLCSVLSSQEEIIRNNILDEKGPKKKEKAENALNSLLETLKDYVPNNE</sequence>
<gene>
    <name evidence="2" type="ORF">OMM_04418</name>
</gene>
<organism evidence="2 3">
    <name type="scientific">Candidatus Magnetoglobus multicellularis str. Araruama</name>
    <dbReference type="NCBI Taxonomy" id="890399"/>
    <lineage>
        <taxon>Bacteria</taxon>
        <taxon>Pseudomonadati</taxon>
        <taxon>Thermodesulfobacteriota</taxon>
        <taxon>Desulfobacteria</taxon>
        <taxon>Desulfobacterales</taxon>
        <taxon>Desulfobacteraceae</taxon>
        <taxon>Candidatus Magnetoglobus</taxon>
    </lineage>
</organism>
<evidence type="ECO:0000313" key="3">
    <source>
        <dbReference type="Proteomes" id="UP000189670"/>
    </source>
</evidence>
<dbReference type="NCBIfam" id="NF033545">
    <property type="entry name" value="transpos_IS630"/>
    <property type="match status" value="1"/>
</dbReference>
<dbReference type="Pfam" id="PF13358">
    <property type="entry name" value="DDE_3"/>
    <property type="match status" value="1"/>
</dbReference>
<comment type="caution">
    <text evidence="2">The sequence shown here is derived from an EMBL/GenBank/DDBJ whole genome shotgun (WGS) entry which is preliminary data.</text>
</comment>
<protein>
    <recommendedName>
        <fullName evidence="1">Tc1-like transposase DDE domain-containing protein</fullName>
    </recommendedName>
</protein>
<reference evidence="3" key="1">
    <citation type="submission" date="2012-11" db="EMBL/GenBank/DDBJ databases">
        <authorList>
            <person name="Lucero-Rivera Y.E."/>
            <person name="Tovar-Ramirez D."/>
        </authorList>
    </citation>
    <scope>NUCLEOTIDE SEQUENCE [LARGE SCALE GENOMIC DNA]</scope>
    <source>
        <strain evidence="3">Araruama</strain>
    </source>
</reference>
<name>A0A1V1P1K6_9BACT</name>
<feature type="domain" description="Tc1-like transposase DDE" evidence="1">
    <location>
        <begin position="156"/>
        <end position="304"/>
    </location>
</feature>
<dbReference type="AlphaFoldDB" id="A0A1V1P1K6"/>
<dbReference type="InterPro" id="IPR038717">
    <property type="entry name" value="Tc1-like_DDE_dom"/>
</dbReference>
<dbReference type="InterPro" id="IPR047655">
    <property type="entry name" value="Transpos_IS630-like"/>
</dbReference>